<gene>
    <name evidence="1" type="ORF">PCOR1329_LOCUS72533</name>
</gene>
<name>A0ABN9X550_9DINO</name>
<comment type="caution">
    <text evidence="1">The sequence shown here is derived from an EMBL/GenBank/DDBJ whole genome shotgun (WGS) entry which is preliminary data.</text>
</comment>
<reference evidence="1" key="1">
    <citation type="submission" date="2023-10" db="EMBL/GenBank/DDBJ databases">
        <authorList>
            <person name="Chen Y."/>
            <person name="Shah S."/>
            <person name="Dougan E. K."/>
            <person name="Thang M."/>
            <person name="Chan C."/>
        </authorList>
    </citation>
    <scope>NUCLEOTIDE SEQUENCE [LARGE SCALE GENOMIC DNA]</scope>
</reference>
<evidence type="ECO:0000313" key="2">
    <source>
        <dbReference type="Proteomes" id="UP001189429"/>
    </source>
</evidence>
<keyword evidence="2" id="KW-1185">Reference proteome</keyword>
<evidence type="ECO:0000313" key="1">
    <source>
        <dbReference type="EMBL" id="CAK0893062.1"/>
    </source>
</evidence>
<protein>
    <recommendedName>
        <fullName evidence="3">Altered inheritance of mitochondria protein 24, mitochondrial</fullName>
    </recommendedName>
</protein>
<dbReference type="EMBL" id="CAUYUJ010019704">
    <property type="protein sequence ID" value="CAK0893062.1"/>
    <property type="molecule type" value="Genomic_DNA"/>
</dbReference>
<evidence type="ECO:0008006" key="3">
    <source>
        <dbReference type="Google" id="ProtNLM"/>
    </source>
</evidence>
<dbReference type="Proteomes" id="UP001189429">
    <property type="component" value="Unassembled WGS sequence"/>
</dbReference>
<organism evidence="1 2">
    <name type="scientific">Prorocentrum cordatum</name>
    <dbReference type="NCBI Taxonomy" id="2364126"/>
    <lineage>
        <taxon>Eukaryota</taxon>
        <taxon>Sar</taxon>
        <taxon>Alveolata</taxon>
        <taxon>Dinophyceae</taxon>
        <taxon>Prorocentrales</taxon>
        <taxon>Prorocentraceae</taxon>
        <taxon>Prorocentrum</taxon>
    </lineage>
</organism>
<sequence>MGGGLRMTLTLIRKGDGKCLVVGDRMDFACRLPDGDVLLGFGSSPVTRPFDETLYVLSKLPVCNLVLRSRTEHWFLHEASFTPVVREEDSLVGVSRISIGLHGVCDREDNARFPAAVFATWDELAPWI</sequence>
<accession>A0ABN9X550</accession>
<proteinExistence type="predicted"/>